<evidence type="ECO:0008006" key="4">
    <source>
        <dbReference type="Google" id="ProtNLM"/>
    </source>
</evidence>
<proteinExistence type="predicted"/>
<protein>
    <recommendedName>
        <fullName evidence="4">Lipoprotein</fullName>
    </recommendedName>
</protein>
<keyword evidence="3" id="KW-1185">Reference proteome</keyword>
<evidence type="ECO:0000256" key="1">
    <source>
        <dbReference type="SAM" id="SignalP"/>
    </source>
</evidence>
<dbReference type="PROSITE" id="PS51257">
    <property type="entry name" value="PROKAR_LIPOPROTEIN"/>
    <property type="match status" value="1"/>
</dbReference>
<accession>A0A2Z4GA65</accession>
<evidence type="ECO:0000313" key="2">
    <source>
        <dbReference type="EMBL" id="AWV98132.1"/>
    </source>
</evidence>
<dbReference type="EMBL" id="CP029480">
    <property type="protein sequence ID" value="AWV98132.1"/>
    <property type="molecule type" value="Genomic_DNA"/>
</dbReference>
<organism evidence="2 3">
    <name type="scientific">Arcticibacterium luteifluviistationis</name>
    <dbReference type="NCBI Taxonomy" id="1784714"/>
    <lineage>
        <taxon>Bacteria</taxon>
        <taxon>Pseudomonadati</taxon>
        <taxon>Bacteroidota</taxon>
        <taxon>Cytophagia</taxon>
        <taxon>Cytophagales</taxon>
        <taxon>Leadbetterellaceae</taxon>
        <taxon>Arcticibacterium</taxon>
    </lineage>
</organism>
<reference evidence="2 3" key="1">
    <citation type="submission" date="2018-05" db="EMBL/GenBank/DDBJ databases">
        <title>Complete genome sequence of Arcticibacterium luteifluviistationis SM1504T, a cytophagaceae bacterium isolated from Arctic surface seawater.</title>
        <authorList>
            <person name="Li Y."/>
            <person name="Qin Q.-L."/>
        </authorList>
    </citation>
    <scope>NUCLEOTIDE SEQUENCE [LARGE SCALE GENOMIC DNA]</scope>
    <source>
        <strain evidence="2 3">SM1504</strain>
    </source>
</reference>
<dbReference type="Proteomes" id="UP000249873">
    <property type="component" value="Chromosome"/>
</dbReference>
<gene>
    <name evidence="2" type="ORF">DJ013_08070</name>
</gene>
<feature type="signal peptide" evidence="1">
    <location>
        <begin position="1"/>
        <end position="23"/>
    </location>
</feature>
<dbReference type="KEGG" id="als:DJ013_08070"/>
<evidence type="ECO:0000313" key="3">
    <source>
        <dbReference type="Proteomes" id="UP000249873"/>
    </source>
</evidence>
<keyword evidence="1" id="KW-0732">Signal</keyword>
<name>A0A2Z4GA65_9BACT</name>
<sequence length="383" mass="44212">MKAILKRSIILLTASLFILSCSKSGTKALDKGDYYNAVLQSVDKLNKDIDNEKSLAVLPEAYSYAKQDLLADISSAKNANQQFRWERVLEDYSKLNKMHDLIARCTACRRAVSPTSYFKEAEATRDLAANERYSYANNMLNTGTIEAGREAFNSFEELFQFAPNFKDTRTKMDEALDAGSYHVVVEQPTINSRTYQLSHEYFQEQIDEFLRENKRINKFIRFYSPSEAKATKLEPDHVVRLEFADFIVGETFIEKKETTLTSVDSVKTGTATVKGEKVDIYAKVKAKFYDNKKIVTSKGLLTMEIFNFQNDKLLKKEEFPGEFTWINKWASFNGDERALTDEELALTKNKEEVPPAPQQLFIEFSRPIYEQFTSRIKRFYDDY</sequence>
<dbReference type="RefSeq" id="WP_111371234.1">
    <property type="nucleotide sequence ID" value="NZ_CP029480.1"/>
</dbReference>
<dbReference type="OrthoDB" id="1489643at2"/>
<dbReference type="AlphaFoldDB" id="A0A2Z4GA65"/>
<feature type="chain" id="PRO_5016454491" description="Lipoprotein" evidence="1">
    <location>
        <begin position="24"/>
        <end position="383"/>
    </location>
</feature>